<evidence type="ECO:0000313" key="2">
    <source>
        <dbReference type="EMBL" id="SFA74444.1"/>
    </source>
</evidence>
<name>A0A1I0VDK8_SELRU</name>
<feature type="chain" id="PRO_5010315014" description="Lipoprotein" evidence="1">
    <location>
        <begin position="26"/>
        <end position="208"/>
    </location>
</feature>
<feature type="signal peptide" evidence="1">
    <location>
        <begin position="1"/>
        <end position="25"/>
    </location>
</feature>
<dbReference type="RefSeq" id="WP_074812472.1">
    <property type="nucleotide sequence ID" value="NZ_FOJX01000001.1"/>
</dbReference>
<evidence type="ECO:0008006" key="4">
    <source>
        <dbReference type="Google" id="ProtNLM"/>
    </source>
</evidence>
<gene>
    <name evidence="2" type="ORF">SAMN05216587_101519</name>
</gene>
<sequence length="208" mass="23754">MKSKKCYCAVLFVILLTLLTGCSLHDGYGKLLKDEDTHAINQKDESDERTVEVNNLPWHTLIVPQDGKKKLSIDVPFDFETHKKYELSEIKNADSYAHKGKTCVVTVSHGEFVHPEKKIDFSMDDFKTTVKGVKNRKLIKKTKNNVNGDEMTYLSCVGNTEKDDRLCQMEFVGIRHDNEFWLVSFVYLASDGDMDLITNRSIASIKIQ</sequence>
<reference evidence="2 3" key="1">
    <citation type="submission" date="2016-10" db="EMBL/GenBank/DDBJ databases">
        <authorList>
            <person name="de Groot N.N."/>
        </authorList>
    </citation>
    <scope>NUCLEOTIDE SEQUENCE [LARGE SCALE GENOMIC DNA]</scope>
    <source>
        <strain evidence="2 3">L14</strain>
    </source>
</reference>
<dbReference type="Proteomes" id="UP000183843">
    <property type="component" value="Unassembled WGS sequence"/>
</dbReference>
<dbReference type="AlphaFoldDB" id="A0A1I0VDK8"/>
<protein>
    <recommendedName>
        <fullName evidence="4">Lipoprotein</fullName>
    </recommendedName>
</protein>
<evidence type="ECO:0000256" key="1">
    <source>
        <dbReference type="SAM" id="SignalP"/>
    </source>
</evidence>
<proteinExistence type="predicted"/>
<keyword evidence="1" id="KW-0732">Signal</keyword>
<accession>A0A1I0VDK8</accession>
<organism evidence="2 3">
    <name type="scientific">Selenomonas ruminantium</name>
    <dbReference type="NCBI Taxonomy" id="971"/>
    <lineage>
        <taxon>Bacteria</taxon>
        <taxon>Bacillati</taxon>
        <taxon>Bacillota</taxon>
        <taxon>Negativicutes</taxon>
        <taxon>Selenomonadales</taxon>
        <taxon>Selenomonadaceae</taxon>
        <taxon>Selenomonas</taxon>
    </lineage>
</organism>
<dbReference type="PROSITE" id="PS51257">
    <property type="entry name" value="PROKAR_LIPOPROTEIN"/>
    <property type="match status" value="1"/>
</dbReference>
<evidence type="ECO:0000313" key="3">
    <source>
        <dbReference type="Proteomes" id="UP000183843"/>
    </source>
</evidence>
<dbReference type="EMBL" id="FOJX01000001">
    <property type="protein sequence ID" value="SFA74444.1"/>
    <property type="molecule type" value="Genomic_DNA"/>
</dbReference>